<gene>
    <name evidence="2" type="ORF">J2S66_004024</name>
</gene>
<feature type="region of interest" description="Disordered" evidence="1">
    <location>
        <begin position="1"/>
        <end position="31"/>
    </location>
</feature>
<evidence type="ECO:0000313" key="3">
    <source>
        <dbReference type="Proteomes" id="UP001268819"/>
    </source>
</evidence>
<reference evidence="2 3" key="1">
    <citation type="submission" date="2023-07" db="EMBL/GenBank/DDBJ databases">
        <title>Sequencing the genomes of 1000 actinobacteria strains.</title>
        <authorList>
            <person name="Klenk H.-P."/>
        </authorList>
    </citation>
    <scope>NUCLEOTIDE SEQUENCE [LARGE SCALE GENOMIC DNA]</scope>
    <source>
        <strain evidence="2 3">DSM 43749</strain>
    </source>
</reference>
<dbReference type="EMBL" id="JAVDSG010000001">
    <property type="protein sequence ID" value="MDR6595640.1"/>
    <property type="molecule type" value="Genomic_DNA"/>
</dbReference>
<proteinExistence type="predicted"/>
<accession>A0ABU1PYB2</accession>
<organism evidence="2 3">
    <name type="scientific">Saccharothrix longispora</name>
    <dbReference type="NCBI Taxonomy" id="33920"/>
    <lineage>
        <taxon>Bacteria</taxon>
        <taxon>Bacillati</taxon>
        <taxon>Actinomycetota</taxon>
        <taxon>Actinomycetes</taxon>
        <taxon>Pseudonocardiales</taxon>
        <taxon>Pseudonocardiaceae</taxon>
        <taxon>Saccharothrix</taxon>
    </lineage>
</organism>
<name>A0ABU1PYB2_9PSEU</name>
<comment type="caution">
    <text evidence="2">The sequence shown here is derived from an EMBL/GenBank/DDBJ whole genome shotgun (WGS) entry which is preliminary data.</text>
</comment>
<dbReference type="Proteomes" id="UP001268819">
    <property type="component" value="Unassembled WGS sequence"/>
</dbReference>
<keyword evidence="3" id="KW-1185">Reference proteome</keyword>
<evidence type="ECO:0000256" key="1">
    <source>
        <dbReference type="SAM" id="MobiDB-lite"/>
    </source>
</evidence>
<dbReference type="RefSeq" id="WP_310308699.1">
    <property type="nucleotide sequence ID" value="NZ_BAAAXB010000001.1"/>
</dbReference>
<feature type="compositionally biased region" description="Basic and acidic residues" evidence="1">
    <location>
        <begin position="1"/>
        <end position="14"/>
    </location>
</feature>
<evidence type="ECO:0000313" key="2">
    <source>
        <dbReference type="EMBL" id="MDR6595640.1"/>
    </source>
</evidence>
<sequence>MADHRVVRLDERRPLTGPLKGVAQQPHDAGDVVGISRKDQPAHSGEIATSFVDDVVLRQFPRDPVDVLGDGQQLTGHEQEFPPTLGVQPESRVLLDRLVENLAVQLRTVRWLGHHSLTAASTEVRA</sequence>
<protein>
    <submittedName>
        <fullName evidence="2">Uncharacterized protein</fullName>
    </submittedName>
</protein>